<reference evidence="11" key="4">
    <citation type="journal article" date="2019" name="Int. J. Syst. Evol. Microbiol.">
        <title>The Global Catalogue of Microorganisms (GCM) 10K type strain sequencing project: providing services to taxonomists for standard genome sequencing and annotation.</title>
        <authorList>
            <consortium name="The Broad Institute Genomics Platform"/>
            <consortium name="The Broad Institute Genome Sequencing Center for Infectious Disease"/>
            <person name="Wu L."/>
            <person name="Ma J."/>
        </authorList>
    </citation>
    <scope>NUCLEOTIDE SEQUENCE [LARGE SCALE GENOMIC DNA]</scope>
    <source>
        <strain evidence="11">CGMCC 1.12707</strain>
    </source>
</reference>
<dbReference type="Proteomes" id="UP000184120">
    <property type="component" value="Unassembled WGS sequence"/>
</dbReference>
<dbReference type="OrthoDB" id="9809288at2"/>
<keyword evidence="11" id="KW-1185">Reference proteome</keyword>
<evidence type="ECO:0000256" key="1">
    <source>
        <dbReference type="ARBA" id="ARBA00001917"/>
    </source>
</evidence>
<evidence type="ECO:0000313" key="8">
    <source>
        <dbReference type="EMBL" id="GGE90107.1"/>
    </source>
</evidence>
<dbReference type="AlphaFoldDB" id="A0A1M7AEP3"/>
<evidence type="ECO:0000256" key="6">
    <source>
        <dbReference type="ARBA" id="ARBA00023002"/>
    </source>
</evidence>
<evidence type="ECO:0000256" key="3">
    <source>
        <dbReference type="ARBA" id="ARBA00022630"/>
    </source>
</evidence>
<accession>A0A1M7AEP3</accession>
<dbReference type="Proteomes" id="UP000650994">
    <property type="component" value="Unassembled WGS sequence"/>
</dbReference>
<evidence type="ECO:0000313" key="10">
    <source>
        <dbReference type="Proteomes" id="UP000184120"/>
    </source>
</evidence>
<evidence type="ECO:0000256" key="5">
    <source>
        <dbReference type="ARBA" id="ARBA00022857"/>
    </source>
</evidence>
<keyword evidence="4" id="KW-0288">FMN</keyword>
<reference evidence="8" key="1">
    <citation type="journal article" date="2014" name="Int. J. Syst. Evol. Microbiol.">
        <title>Complete genome of a new Firmicutes species belonging to the dominant human colonic microbiota ('Ruminococcus bicirculans') reveals two chromosomes and a selective capacity to utilize plant glucans.</title>
        <authorList>
            <consortium name="NISC Comparative Sequencing Program"/>
            <person name="Wegmann U."/>
            <person name="Louis P."/>
            <person name="Goesmann A."/>
            <person name="Henrissat B."/>
            <person name="Duncan S.H."/>
            <person name="Flint H.J."/>
        </authorList>
    </citation>
    <scope>NUCLEOTIDE SEQUENCE</scope>
    <source>
        <strain evidence="8">CGMCC 1.12707</strain>
    </source>
</reference>
<keyword evidence="5" id="KW-0521">NADP</keyword>
<dbReference type="SUPFAM" id="SSF55469">
    <property type="entry name" value="FMN-dependent nitroreductase-like"/>
    <property type="match status" value="1"/>
</dbReference>
<gene>
    <name evidence="8" type="ORF">GCM10010984_04720</name>
    <name evidence="9" type="ORF">SAMN05443634_1093</name>
</gene>
<dbReference type="PANTHER" id="PTHR43673">
    <property type="entry name" value="NAD(P)H NITROREDUCTASE YDGI-RELATED"/>
    <property type="match status" value="1"/>
</dbReference>
<comment type="cofactor">
    <cofactor evidence="1">
        <name>FMN</name>
        <dbReference type="ChEBI" id="CHEBI:58210"/>
    </cofactor>
</comment>
<dbReference type="PANTHER" id="PTHR43673:SF2">
    <property type="entry name" value="NITROREDUCTASE"/>
    <property type="match status" value="1"/>
</dbReference>
<dbReference type="Pfam" id="PF00881">
    <property type="entry name" value="Nitroreductase"/>
    <property type="match status" value="1"/>
</dbReference>
<dbReference type="GO" id="GO:0016491">
    <property type="term" value="F:oxidoreductase activity"/>
    <property type="evidence" value="ECO:0007669"/>
    <property type="project" value="UniProtKB-KW"/>
</dbReference>
<dbReference type="InterPro" id="IPR029479">
    <property type="entry name" value="Nitroreductase"/>
</dbReference>
<evidence type="ECO:0000313" key="11">
    <source>
        <dbReference type="Proteomes" id="UP000650994"/>
    </source>
</evidence>
<dbReference type="InterPro" id="IPR000415">
    <property type="entry name" value="Nitroreductase-like"/>
</dbReference>
<evidence type="ECO:0000259" key="7">
    <source>
        <dbReference type="Pfam" id="PF00881"/>
    </source>
</evidence>
<dbReference type="InterPro" id="IPR033878">
    <property type="entry name" value="NfsB-like"/>
</dbReference>
<dbReference type="CDD" id="cd02149">
    <property type="entry name" value="NfsB-like"/>
    <property type="match status" value="1"/>
</dbReference>
<evidence type="ECO:0000313" key="9">
    <source>
        <dbReference type="EMBL" id="SHL41263.1"/>
    </source>
</evidence>
<dbReference type="EMBL" id="BMFL01000003">
    <property type="protein sequence ID" value="GGE90107.1"/>
    <property type="molecule type" value="Genomic_DNA"/>
</dbReference>
<reference evidence="10" key="3">
    <citation type="submission" date="2016-11" db="EMBL/GenBank/DDBJ databases">
        <authorList>
            <person name="Varghese N."/>
            <person name="Submissions S."/>
        </authorList>
    </citation>
    <scope>NUCLEOTIDE SEQUENCE [LARGE SCALE GENOMIC DNA]</scope>
    <source>
        <strain evidence="10">DSM 27989</strain>
    </source>
</reference>
<dbReference type="EMBL" id="FRBH01000009">
    <property type="protein sequence ID" value="SHL41263.1"/>
    <property type="molecule type" value="Genomic_DNA"/>
</dbReference>
<name>A0A1M7AEP3_9FLAO</name>
<dbReference type="Gene3D" id="3.40.109.10">
    <property type="entry name" value="NADH Oxidase"/>
    <property type="match status" value="1"/>
</dbReference>
<feature type="domain" description="Nitroreductase" evidence="7">
    <location>
        <begin position="8"/>
        <end position="183"/>
    </location>
</feature>
<dbReference type="STRING" id="1434701.SAMN05443634_1093"/>
<organism evidence="9 10">
    <name type="scientific">Chishuiella changwenlii</name>
    <dbReference type="NCBI Taxonomy" id="1434701"/>
    <lineage>
        <taxon>Bacteria</taxon>
        <taxon>Pseudomonadati</taxon>
        <taxon>Bacteroidota</taxon>
        <taxon>Flavobacteriia</taxon>
        <taxon>Flavobacteriales</taxon>
        <taxon>Weeksellaceae</taxon>
        <taxon>Chishuiella</taxon>
    </lineage>
</organism>
<keyword evidence="3" id="KW-0285">Flavoprotein</keyword>
<evidence type="ECO:0000256" key="2">
    <source>
        <dbReference type="ARBA" id="ARBA00007118"/>
    </source>
</evidence>
<dbReference type="RefSeq" id="WP_072932869.1">
    <property type="nucleotide sequence ID" value="NZ_BMFL01000003.1"/>
</dbReference>
<reference evidence="8" key="5">
    <citation type="submission" date="2024-05" db="EMBL/GenBank/DDBJ databases">
        <authorList>
            <person name="Sun Q."/>
            <person name="Zhou Y."/>
        </authorList>
    </citation>
    <scope>NUCLEOTIDE SEQUENCE</scope>
    <source>
        <strain evidence="8">CGMCC 1.12707</strain>
    </source>
</reference>
<sequence>MNLIEDLNWRYAVKKYNSEKVSEEKVNNILHAINLSASSCGLQPYRVFAVSNEELKAKLGANSFNGQIADSSHLLVFAAYNSVTTEHVQNLTSLMAEERGVPESALQDFFISIDSYFKTRTDEQNKLWAEKQTYIALGTALIAAANEKVDSTPMEGFDPALFDELLGLQELDLHSTVILSLGYRDHESDYLANLKKVRIPLDEMVTRID</sequence>
<reference evidence="9" key="2">
    <citation type="submission" date="2016-11" db="EMBL/GenBank/DDBJ databases">
        <authorList>
            <person name="Jaros S."/>
            <person name="Januszkiewicz K."/>
            <person name="Wedrychowicz H."/>
        </authorList>
    </citation>
    <scope>NUCLEOTIDE SEQUENCE [LARGE SCALE GENOMIC DNA]</scope>
    <source>
        <strain evidence="9">DSM 27989</strain>
    </source>
</reference>
<evidence type="ECO:0000256" key="4">
    <source>
        <dbReference type="ARBA" id="ARBA00022643"/>
    </source>
</evidence>
<protein>
    <submittedName>
        <fullName evidence="9">Nitroreductase</fullName>
    </submittedName>
</protein>
<keyword evidence="6" id="KW-0560">Oxidoreductase</keyword>
<proteinExistence type="inferred from homology"/>
<comment type="similarity">
    <text evidence="2">Belongs to the nitroreductase family.</text>
</comment>